<reference evidence="2" key="1">
    <citation type="journal article" date="2020" name="Toxins">
        <title>Phylogenomic Analysis of Secondary Metabolism in the Toxic Cyanobacterial Genera Anabaena, Dolichospermum and Aphanizomenon.</title>
        <authorList>
            <person name="Oesterholm J."/>
            <person name="Popin R.V."/>
            <person name="Fewer D.P."/>
            <person name="Sivonen K."/>
        </authorList>
    </citation>
    <scope>NUCLEOTIDE SEQUENCE [LARGE SCALE GENOMIC DNA]</scope>
    <source>
        <strain evidence="2">UHCC 0037</strain>
    </source>
</reference>
<gene>
    <name evidence="1" type="ORF">FJR39_20420</name>
</gene>
<evidence type="ECO:0000313" key="2">
    <source>
        <dbReference type="Proteomes" id="UP001517388"/>
    </source>
</evidence>
<accession>A0ACC7SB13</accession>
<dbReference type="Proteomes" id="UP001517388">
    <property type="component" value="Unassembled WGS sequence"/>
</dbReference>
<organism evidence="1 2">
    <name type="scientific">Dolichospermum flos-aquae UHCC 0037</name>
    <dbReference type="NCBI Taxonomy" id="2590026"/>
    <lineage>
        <taxon>Bacteria</taxon>
        <taxon>Bacillati</taxon>
        <taxon>Cyanobacteriota</taxon>
        <taxon>Cyanophyceae</taxon>
        <taxon>Nostocales</taxon>
        <taxon>Aphanizomenonaceae</taxon>
        <taxon>Dolichospermum</taxon>
    </lineage>
</organism>
<comment type="caution">
    <text evidence="1">The sequence shown here is derived from an EMBL/GenBank/DDBJ whole genome shotgun (WGS) entry which is preliminary data.</text>
</comment>
<dbReference type="EMBL" id="VILF01000005">
    <property type="protein sequence ID" value="MTJ45357.1"/>
    <property type="molecule type" value="Genomic_DNA"/>
</dbReference>
<evidence type="ECO:0000313" key="1">
    <source>
        <dbReference type="EMBL" id="MTJ45357.1"/>
    </source>
</evidence>
<keyword evidence="2" id="KW-1185">Reference proteome</keyword>
<proteinExistence type="predicted"/>
<name>A0ACC7SB13_DOLFA</name>
<sequence>MIKESLMKPTNTSSYSHKKPYFSLSFEQERMWVLDQLKPGNPSYNIRGGTQIIGLINLDILKQSINEIIRRHEILRTTFDVIDGQPRQIITSPFNVDLAVVDLQKLGAVEQKQAVERMSIESVQQSFNLRTGPLWRIILLQMEPTKYLMVLTLHHIICDGDWSIGIFFQEMATLYEAIARGKQSPLLALPLQYKEFAIRQKQYLQGEILENQLSYWKQQLGKQLSVLQLPTDYPRPAIQTYAGAYCQLNLPHNLSEQLKILSQSQGLTLFTVLLAAFKTLLYRYNRQEDITIGSPVAGRNIPGTEGMIGYFGNPVVLRTDMAGNPTFLQLLSRVAKVVEDAQKHQDYPFQKLVEELKPERDMSFSPLFQVLFILRDDLMPNLEFSTLSLTPSDVESKSVPYDWFISVKDTEQGLVWTWEYNTDLFESATINRIMNHFENLLKNIIANPQKHIGEIVFLTEVERNELLVGYNNTKIEYPSGCIHQLFELQVQQTPEAIAVVYENQQLTYRELNQRANRLAHYLQTQGVEAESLVGICIERSLEMVIAILAVLKSGGAYVPLDSGYPKDRLEYIASDANIQLLLSTELLLRTSSPILDITATHQIICLDRDWQIIADQDAENLDSAVNSHNLAYVIYTSGSTGQPKGVMMEHKALMNMISWHLQNRTVGVKTLQFASISFDLSFHEIFSTWCSGGTLVLISEEVRHSPVDLLKTITQTGIEKLYLSFIALQQLVEVIDEQTIPITLREVMTAGEQLQITPKITQFFRQIGATLHNHYGATEVPEIATFTLTGDAKYWATLPPIGRPINNIQIYLLDEFFQPVPLGVPGELYVGGAGIARGYFNRPELTQARFIPNPFSPGNLYKTGDLARYLNDGNIEHLGRSDGQVKIRGFRIELGEIEGLLAKHPIVQEGVVTVREDVPGDKRLIAYVVPTQEGVHQSLESTLRNYFKEHLPNYMVPSAIVVLEKMPLTPSGKVDRRSLPQPDISRREVEEALILPQSDIEKIIAHVWQQVIQLEEVGIHDNFFDLGGNSLLLIQVHKKLIEIFNKNIPTVTLFQYTTIYALAQHLNKTAIAPPNIGYQKPTKRQGYQASDIAIIGMSGRFPGAENIETFWHNLRDGVESISFFSDAEIELPDPSLLKQDNYVKASSILPNIDLFDAQFFGYSPKEAEIIDPQQRIFLETAWEAFENAGYNPKNYQGAVGVFAGSGMSTYLINNVYPYQGFSAKYPFLEFNSLQARLGNERNYFPTRISYKLSLTGPSLNIQTACSTSLVAVHVACQNLRNGECDMALAGGVSIVVPQKTGYLYQEGMVHSPDGCCRTFDAQAQGTVFGSGCGIVMLKRLDDAIADKDNIYAIIKASAINNDGALKVGYTAPSVEGQAKVIAEALALAEIDSSTMSYVEAHGTATPLGDPIEVAALTKAYRENTSSRKNGFCAIGSVKTNVGHLDEAAGITSLIKTILALKHKLIPPSLHFTKPNPNIDFDNSPFYVNTTLSEWQTQDTPRRAGVSSFGMGGTNCHVILEEAPKEIQSPNLKSTTDRTWHLLTLSAKTNQALAELAQRYVTYLESEQKTEIADICFTANTGREHFNYRTCLVANSKQQLKRQLVNFINNPELPPITAPKLAFKKRIAFLFTGQGSQYVDMGRQLYETQPTFRQIIDDCDEILHPYLEVSLRSILYPDRPSNHLQLNETAYTQPALFVLEYALAELWKSWGIEPDVVMGHSVGEYVAAAIAGVFSLEDGLKLIAARGRLMQSLPPDGEMVALLASEEQALAAIASLDTNSQQVSIAAINGPQSVVVSGQREAISILVTNLEASGIKTKKLNVSHAFHSTLMQPMLAKFKQITESVKFYTPQIKINSNVTGTLITDEIATPEYWCRHILMPVQFAASMATLAQQEIDVFIEIGPKPILLAMGCQCLSNRAALWLPSLRPEQEDWHSLLTSLRDLYVQGVSINWVGFDRDYTRRRQALPTYPFQRQRYWVEIPKDNGTQELVLVASNQSAHPLLGQQISLPGTEQIRFQCQISKNFPKWLEDHRVFATIIVPGTAYIEMALAAGVVVAKTSNLTLENVLIRQPLTLTEDGSHKLVHLVLTSEAAFSYRFEIFSLEPTTEANKKQVSWILHVSGKLITQVKQSPNKTMDLATLKNQCQQEISLQLLYQRHIQQNIDYGPSFFAIDQLWRNETAALGKICLPEPVKFEVNDYLIHPILLDACLQILDATLMDDDHHNTYVPVGVERLQMYARASSVIWCYAQLYQKQGNSQVMVKADLHLFTLKGELIALVEGVQLQQVPQSVMLRTRQQSVEDWLYKVEWRPQQRNVFSSPQISSIPSVSFPKQWLILADSQGTGQKLSGLFHSQGDRCALVFPGQEYEQIGEQEYKIDPANPRHFQEILVVLPHIQGVINLWGLDTPSILTGENLEAVSLITCGSTLHLIQGLVHKYHDIPSIWLVTRSAQAVADTSVRQVASSSLWGMGKVIGLEYPDLNCIRIDLDSEVTENEVQNLFEEILFLQTSEQKEDQVAFRNQVRYVARLMRCHQTQKTLTPSKLDIPKNQPFRLEVSSRGTLDGLQLHRLSRQKPKPGQVEIQVKAVGLNFIDVLNVLGLYPGNPPLGTECSGEIVAIGEGVKGFEIGTPVIAAGIDTFSQYVTLNANLVVSMPARLNFEEAATIPVAFLTAYWCLHHVAKIGSGDRVLIHAATGGVGQAAVQLAQQAGAEVFATASPNKWPILKSLGVKYIMNSRTIDFAEQVMAYTNGKGVDIVLNSLTTEGFIEKSLAVVAHKGRFLEIAKRDIWLPSQVTNFRPDISYSVVDLGQECQEQPAFIQPILCQLTQQFENGFLKPLPQTVFPLSDAVSAFRYMQQGKHTGKIIIKFPDTTPESLIFRSDSSYLITGGLGDLGLLIARWMVELGARHLVLVGRSKVKPAISDQLRTIEQAGAKVVVIQADVSDTEQVTRLFTQIEQSLPPLRGIIHAAGILDDGVLHQQNWQRFAQVMAPKVQGAWNLHTLTQNLSLDFFVLFSSSSSLLGTAGQANYAAANAFLDALASYRQMRGLPGLSINWGAWAEVGMTVRSNLIGQLSEKGEGSIATQQGLQVLAQLLLENPIQVGVMSINWSRFLEKQLTISPFLADFLNLSKTQSQQQALTDFQTLLEVTPVIERQGLLAAHVCQQVAKVLGLASPEKIEPGQKLIDLGLDSLMAIEFRSHLQSSLKCSLPSTLIFDYPTIGALVNYLSEEVLLLSSNETATKGFGKNNIIIDESDNSTLVPVQPQGSKLPLFFVPGVLGNVLDLYPLARHLGLEQPFYGLRSLGLDENEKPFTRMVDIAAHHIKALQAVRPQGPYLLGGHSFGGRVAFEMAQQLQHQGHQVSMLILVDSWVTSLDKYQDFSVPENLKFITDLGELYQGIINKNLEFIPAQSQTFSSLNQQLNYLLEILQRSGFKLTKAEIERIFQVYKANTVAFVEYIPQVHYPTLITLFRASDIGMFDFLPDAATTHQDPTWGWCQLSGQSVELNLVPGNHFTMMSEPLVQILGKQLKICLEKIVL</sequence>
<protein>
    <submittedName>
        <fullName evidence="1">Amino acid adenylation domain-containing protein</fullName>
    </submittedName>
</protein>